<accession>A0ABY4WMK9</accession>
<keyword evidence="4" id="KW-1185">Reference proteome</keyword>
<dbReference type="SUPFAM" id="SSF52096">
    <property type="entry name" value="ClpP/crotonase"/>
    <property type="match status" value="1"/>
</dbReference>
<dbReference type="InterPro" id="IPR001753">
    <property type="entry name" value="Enoyl-CoA_hydra/iso"/>
</dbReference>
<dbReference type="Gene3D" id="3.90.226.10">
    <property type="entry name" value="2-enoyl-CoA Hydratase, Chain A, domain 1"/>
    <property type="match status" value="1"/>
</dbReference>
<evidence type="ECO:0000313" key="4">
    <source>
        <dbReference type="Proteomes" id="UP001056500"/>
    </source>
</evidence>
<name>A0ABY4WMK9_9BACL</name>
<dbReference type="InterPro" id="IPR018376">
    <property type="entry name" value="Enoyl-CoA_hyd/isom_CS"/>
</dbReference>
<organism evidence="3 4">
    <name type="scientific">Brevibacillus ruminantium</name>
    <dbReference type="NCBI Taxonomy" id="2950604"/>
    <lineage>
        <taxon>Bacteria</taxon>
        <taxon>Bacillati</taxon>
        <taxon>Bacillota</taxon>
        <taxon>Bacilli</taxon>
        <taxon>Bacillales</taxon>
        <taxon>Paenibacillaceae</taxon>
        <taxon>Brevibacillus</taxon>
    </lineage>
</organism>
<dbReference type="Proteomes" id="UP001056500">
    <property type="component" value="Chromosome"/>
</dbReference>
<dbReference type="Pfam" id="PF00378">
    <property type="entry name" value="ECH_1"/>
    <property type="match status" value="1"/>
</dbReference>
<comment type="similarity">
    <text evidence="1 2">Belongs to the enoyl-CoA hydratase/isomerase family.</text>
</comment>
<reference evidence="3" key="1">
    <citation type="submission" date="2022-06" db="EMBL/GenBank/DDBJ databases">
        <title>Genome sequencing of Brevibacillus sp. BB3-R1.</title>
        <authorList>
            <person name="Heo J."/>
            <person name="Lee D."/>
            <person name="Won M."/>
            <person name="Han B.-H."/>
            <person name="Hong S.-B."/>
            <person name="Kwon S.-W."/>
        </authorList>
    </citation>
    <scope>NUCLEOTIDE SEQUENCE</scope>
    <source>
        <strain evidence="3">BB3-R1</strain>
    </source>
</reference>
<evidence type="ECO:0000256" key="1">
    <source>
        <dbReference type="ARBA" id="ARBA00005254"/>
    </source>
</evidence>
<dbReference type="PANTHER" id="PTHR43802:SF1">
    <property type="entry name" value="IP11341P-RELATED"/>
    <property type="match status" value="1"/>
</dbReference>
<evidence type="ECO:0000256" key="2">
    <source>
        <dbReference type="RuleBase" id="RU003707"/>
    </source>
</evidence>
<gene>
    <name evidence="3" type="ORF">NDK47_10365</name>
</gene>
<dbReference type="InterPro" id="IPR029045">
    <property type="entry name" value="ClpP/crotonase-like_dom_sf"/>
</dbReference>
<dbReference type="CDD" id="cd06558">
    <property type="entry name" value="crotonase-like"/>
    <property type="match status" value="1"/>
</dbReference>
<dbReference type="EMBL" id="CP098755">
    <property type="protein sequence ID" value="USG68391.1"/>
    <property type="molecule type" value="Genomic_DNA"/>
</dbReference>
<evidence type="ECO:0000313" key="3">
    <source>
        <dbReference type="EMBL" id="USG68391.1"/>
    </source>
</evidence>
<protein>
    <submittedName>
        <fullName evidence="3">Enoyl-CoA hydratase/isomerase family protein</fullName>
    </submittedName>
</protein>
<dbReference type="RefSeq" id="WP_251876097.1">
    <property type="nucleotide sequence ID" value="NZ_CP098755.1"/>
</dbReference>
<dbReference type="PROSITE" id="PS00166">
    <property type="entry name" value="ENOYL_COA_HYDRATASE"/>
    <property type="match status" value="1"/>
</dbReference>
<sequence length="257" mass="27824">MMQQSQAQPLYTELAEDIFTITLNRPRVLNALTLEMFSLLGEAIAEAALEERARVVVLRGAGGHFCSGADLSVLGMLSEEDQAEQALTVVNAFLLQLHQMNKPVIALIEGVAVGAGLNLALHADFVLAAKDAVLQEPFVQIGLTTDFGGTYLLPRLVGLAQAKRLALLGEKISGSQAEAIGLIYKAVDRANLDTEANQLIAALRKLPKQAWATTKEGLHRSLEMDLAQSLAWEKQQQPALIAHPEFQAVIRQRLSKG</sequence>
<dbReference type="PANTHER" id="PTHR43802">
    <property type="entry name" value="ENOYL-COA HYDRATASE"/>
    <property type="match status" value="1"/>
</dbReference>
<proteinExistence type="inferred from homology"/>